<dbReference type="PROSITE" id="PS51470">
    <property type="entry name" value="FG_GAP"/>
    <property type="match status" value="1"/>
</dbReference>
<feature type="domain" description="HYR" evidence="4">
    <location>
        <begin position="470"/>
        <end position="552"/>
    </location>
</feature>
<dbReference type="Pfam" id="PF01839">
    <property type="entry name" value="FG-GAP"/>
    <property type="match status" value="2"/>
</dbReference>
<organism evidence="5 6">
    <name type="scientific">Flavobacterium artemisiae</name>
    <dbReference type="NCBI Taxonomy" id="2126556"/>
    <lineage>
        <taxon>Bacteria</taxon>
        <taxon>Pseudomonadati</taxon>
        <taxon>Bacteroidota</taxon>
        <taxon>Flavobacteriia</taxon>
        <taxon>Flavobacteriales</taxon>
        <taxon>Flavobacteriaceae</taxon>
        <taxon>Flavobacterium</taxon>
    </lineage>
</organism>
<evidence type="ECO:0000313" key="5">
    <source>
        <dbReference type="EMBL" id="MFD1602082.1"/>
    </source>
</evidence>
<proteinExistence type="predicted"/>
<dbReference type="SMART" id="SM00191">
    <property type="entry name" value="Int_alpha"/>
    <property type="match status" value="8"/>
</dbReference>
<dbReference type="Proteomes" id="UP001597138">
    <property type="component" value="Unassembled WGS sequence"/>
</dbReference>
<sequence length="1346" mass="142758">MKDFIKAFERATKVIFIFFLFTRVFISHGQNKTIVVSKTNLQESREKGIITTEKEKSISKFLVNFNEKTSKTLKKLVDVVPPSLTCPSNKQLPCGSLVPNYLDELIVTDDSGGDIFLTQSTGGTKFYDGMTIVFTAKDETGNESTCSIVITALSPDITPPTFNCPTNLTLNCGDVLPNYATNPMMNLQDDCSNSVSWEMTPAPGTPFYNGIPVQIKYTDPSGNFSFCNFNVTQAIPDNIPPTLTCPGNQIQNCGSLLADYRTLVTGYDNCLGNLTVSQSPVPGTVFIAGMTVVLTVKDVSNNTSTCTFIVNASADTTKPFLNCLGNQILSCGAVLPNYAAMATTTDNCDSSPVITQSPSAGSAFTSGMTVTLTAKDASNNTSTCSFIVNVSSDTTKPIITNCPGSQALAIGGAIPDYSGLITVTDNCDTSPTVTQTPTAGTPFTAGVNVVLTAKDISGNTASCSFFLNALGGDLPPALTCPSNMELYANSTLPNYVSYLTALSDDITDGFDLIFTQTPPQGTLFTADTNVTITAKDASGNSNSCTFLVKLKTYTEDIDCKTTSININNLYGANGFSIYGEVLSREAGFSVNTAGDINGDGINDLIIGAPGAYDSWYGKAKVYKAISGAAYVVFGKKSGFSPNIDLGLLNGTNGFVIRNDIPSSNFPVTGYDVSGAGDINGDGIGDFMLSDPYRHSSYGTEVGHTYIIFGKNGGYPAELKISDLNGSSGFTFIGNENFGNPGISIDGIGDVNSDGFQDIAIISGGSGAVDGKCYVIYGKANGFPAILRPFELNGANGFTIQGNAAIGKIGTTVAGLGDVNGDGISDIGMGSYNNSGQVRKFIVFGRSSNFPTNFNISNLNGTNGFIIENTADPLIPFDGVAKAGDLNNDGINDIAITGNHIIFGAASFPAVFDLKNLNGTNGFKINNIGSQSYFGYAGDFNGDHIDDYFVQTIGATYLFFGKKSWTATINGTTAHNFRINSEMFYHYSASYAGDINNDGIGDLIIGNPYDASHSNFKVNYNPGKAYVVFGKKTADTEKPVINNCPTDQKLNIGDLIPNYTSMITVTDNCDTKPVISQSPVAGSVFDGTTQEIILKAVDASGNTSECKFKIELMITANPVIICPIDQELYANSFLPNYVPFLEDVDDDVTPSYQLTFTQTPPAGTLFTTDTNVTITVKDKSGNESSCTFLVKLKTKTFDLDCNTTEIDAAELNGSNGVILYGEKGGKRAGFATSNAGDINGDGILDFLVGAKDEGCYVVFGTTAGFPPNINLGKLNGNDGFKIFDDAVTAPSEFAYDVSATGDINGDGIDDLMLSDRQKQNAGKYYAGSIYIIYGKKSAFSRNFQFRL</sequence>
<dbReference type="EMBL" id="JBHUDZ010000005">
    <property type="protein sequence ID" value="MFD1602082.1"/>
    <property type="molecule type" value="Genomic_DNA"/>
</dbReference>
<comment type="caution">
    <text evidence="5">The sequence shown here is derived from an EMBL/GenBank/DDBJ whole genome shotgun (WGS) entry which is preliminary data.</text>
</comment>
<keyword evidence="2" id="KW-0677">Repeat</keyword>
<protein>
    <submittedName>
        <fullName evidence="5">HYR domain-containing protein</fullName>
    </submittedName>
</protein>
<dbReference type="InterPro" id="IPR013517">
    <property type="entry name" value="FG-GAP"/>
</dbReference>
<dbReference type="InterPro" id="IPR028994">
    <property type="entry name" value="Integrin_alpha_N"/>
</dbReference>
<dbReference type="PANTHER" id="PTHR24273">
    <property type="entry name" value="FI04643P-RELATED"/>
    <property type="match status" value="1"/>
</dbReference>
<keyword evidence="3" id="KW-0325">Glycoprotein</keyword>
<dbReference type="Gene3D" id="2.130.10.130">
    <property type="entry name" value="Integrin alpha, N-terminal"/>
    <property type="match status" value="6"/>
</dbReference>
<dbReference type="RefSeq" id="WP_379816675.1">
    <property type="nucleotide sequence ID" value="NZ_JBHUDZ010000005.1"/>
</dbReference>
<dbReference type="PANTHER" id="PTHR24273:SF32">
    <property type="entry name" value="HYALIN"/>
    <property type="match status" value="1"/>
</dbReference>
<feature type="domain" description="HYR" evidence="4">
    <location>
        <begin position="77"/>
        <end position="154"/>
    </location>
</feature>
<keyword evidence="1" id="KW-0732">Signal</keyword>
<name>A0ABW4HAF7_9FLAO</name>
<dbReference type="InterPro" id="IPR003410">
    <property type="entry name" value="HYR_dom"/>
</dbReference>
<accession>A0ABW4HAF7</accession>
<evidence type="ECO:0000256" key="1">
    <source>
        <dbReference type="ARBA" id="ARBA00022729"/>
    </source>
</evidence>
<evidence type="ECO:0000313" key="6">
    <source>
        <dbReference type="Proteomes" id="UP001597138"/>
    </source>
</evidence>
<keyword evidence="6" id="KW-1185">Reference proteome</keyword>
<dbReference type="PROSITE" id="PS50825">
    <property type="entry name" value="HYR"/>
    <property type="match status" value="3"/>
</dbReference>
<dbReference type="Pfam" id="PF02494">
    <property type="entry name" value="HYR"/>
    <property type="match status" value="5"/>
</dbReference>
<evidence type="ECO:0000256" key="2">
    <source>
        <dbReference type="ARBA" id="ARBA00022737"/>
    </source>
</evidence>
<gene>
    <name evidence="5" type="ORF">ACFSC2_04945</name>
</gene>
<evidence type="ECO:0000259" key="4">
    <source>
        <dbReference type="PROSITE" id="PS50825"/>
    </source>
</evidence>
<dbReference type="SUPFAM" id="SSF69318">
    <property type="entry name" value="Integrin alpha N-terminal domain"/>
    <property type="match status" value="3"/>
</dbReference>
<feature type="domain" description="HYR" evidence="4">
    <location>
        <begin position="1033"/>
        <end position="1113"/>
    </location>
</feature>
<reference evidence="6" key="1">
    <citation type="journal article" date="2019" name="Int. J. Syst. Evol. Microbiol.">
        <title>The Global Catalogue of Microorganisms (GCM) 10K type strain sequencing project: providing services to taxonomists for standard genome sequencing and annotation.</title>
        <authorList>
            <consortium name="The Broad Institute Genomics Platform"/>
            <consortium name="The Broad Institute Genome Sequencing Center for Infectious Disease"/>
            <person name="Wu L."/>
            <person name="Ma J."/>
        </authorList>
    </citation>
    <scope>NUCLEOTIDE SEQUENCE [LARGE SCALE GENOMIC DNA]</scope>
    <source>
        <strain evidence="6">CCUG 70865</strain>
    </source>
</reference>
<evidence type="ECO:0000256" key="3">
    <source>
        <dbReference type="ARBA" id="ARBA00023180"/>
    </source>
</evidence>
<dbReference type="InterPro" id="IPR013519">
    <property type="entry name" value="Int_alpha_beta-p"/>
</dbReference>